<dbReference type="Proteomes" id="UP000216624">
    <property type="component" value="Unassembled WGS sequence"/>
</dbReference>
<feature type="compositionally biased region" description="Polar residues" evidence="1">
    <location>
        <begin position="1"/>
        <end position="12"/>
    </location>
</feature>
<reference evidence="2 5" key="3">
    <citation type="submission" date="2019-12" db="EMBL/GenBank/DDBJ databases">
        <title>Chromosome-level assembly of the Caenorhabditis remanei genome.</title>
        <authorList>
            <person name="Teterina A.A."/>
            <person name="Willis J.H."/>
            <person name="Phillips P.C."/>
        </authorList>
    </citation>
    <scope>NUCLEOTIDE SEQUENCE [LARGE SCALE GENOMIC DNA]</scope>
    <source>
        <strain evidence="2 5">PX506</strain>
        <tissue evidence="2">Whole organism</tissue>
    </source>
</reference>
<gene>
    <name evidence="3" type="ORF">FL82_00945</name>
    <name evidence="2" type="ORF">GCK72_024191</name>
</gene>
<protein>
    <submittedName>
        <fullName evidence="3">Uncharacterized protein</fullName>
    </submittedName>
</protein>
<evidence type="ECO:0000313" key="4">
    <source>
        <dbReference type="Proteomes" id="UP000216624"/>
    </source>
</evidence>
<organism evidence="3 4">
    <name type="scientific">Caenorhabditis remanei</name>
    <name type="common">Caenorhabditis vulgaris</name>
    <dbReference type="NCBI Taxonomy" id="31234"/>
    <lineage>
        <taxon>Eukaryota</taxon>
        <taxon>Metazoa</taxon>
        <taxon>Ecdysozoa</taxon>
        <taxon>Nematoda</taxon>
        <taxon>Chromadorea</taxon>
        <taxon>Rhabditida</taxon>
        <taxon>Rhabditina</taxon>
        <taxon>Rhabditomorpha</taxon>
        <taxon>Rhabditoidea</taxon>
        <taxon>Rhabditidae</taxon>
        <taxon>Peloderinae</taxon>
        <taxon>Caenorhabditis</taxon>
    </lineage>
</organism>
<keyword evidence="4" id="KW-1185">Reference proteome</keyword>
<dbReference type="EMBL" id="WUAV01000006">
    <property type="protein sequence ID" value="KAF1747725.1"/>
    <property type="molecule type" value="Genomic_DNA"/>
</dbReference>
<accession>A0A261BAJ6</accession>
<comment type="caution">
    <text evidence="3">The sequence shown here is derived from an EMBL/GenBank/DDBJ whole genome shotgun (WGS) entry which is preliminary data.</text>
</comment>
<feature type="region of interest" description="Disordered" evidence="1">
    <location>
        <begin position="1"/>
        <end position="53"/>
    </location>
</feature>
<name>A0A261BAJ6_CAERE</name>
<feature type="compositionally biased region" description="Basic and acidic residues" evidence="1">
    <location>
        <begin position="13"/>
        <end position="53"/>
    </location>
</feature>
<feature type="non-terminal residue" evidence="3">
    <location>
        <position position="1"/>
    </location>
</feature>
<dbReference type="EMBL" id="NMWX01000001">
    <property type="protein sequence ID" value="OZG07038.1"/>
    <property type="molecule type" value="Genomic_DNA"/>
</dbReference>
<reference evidence="4" key="2">
    <citation type="submission" date="2017-08" db="EMBL/GenBank/DDBJ databases">
        <authorList>
            <person name="Fierst J.L."/>
        </authorList>
    </citation>
    <scope>NUCLEOTIDE SEQUENCE [LARGE SCALE GENOMIC DNA]</scope>
    <source>
        <strain evidence="4">PX439</strain>
    </source>
</reference>
<reference evidence="3" key="1">
    <citation type="submission" date="2017-08" db="EMBL/GenBank/DDBJ databases">
        <authorList>
            <person name="de Groot N.N."/>
        </authorList>
    </citation>
    <scope>NUCLEOTIDE SEQUENCE [LARGE SCALE GENOMIC DNA]</scope>
    <source>
        <strain evidence="3">PX439</strain>
    </source>
</reference>
<evidence type="ECO:0000313" key="2">
    <source>
        <dbReference type="EMBL" id="KAF1747725.1"/>
    </source>
</evidence>
<sequence>MKVQTGVSSKDLSTLKEMAELEKHKESMEASKMNEENSKVEAETEKAEEEHKTDVVDKINVAKAKWETCFLKPDNCCVVKAVRKLTN</sequence>
<evidence type="ECO:0000313" key="5">
    <source>
        <dbReference type="Proteomes" id="UP000483820"/>
    </source>
</evidence>
<evidence type="ECO:0000313" key="3">
    <source>
        <dbReference type="EMBL" id="OZG07038.1"/>
    </source>
</evidence>
<dbReference type="Proteomes" id="UP000483820">
    <property type="component" value="Chromosome X"/>
</dbReference>
<evidence type="ECO:0000256" key="1">
    <source>
        <dbReference type="SAM" id="MobiDB-lite"/>
    </source>
</evidence>
<proteinExistence type="predicted"/>
<dbReference type="AlphaFoldDB" id="A0A261BAJ6"/>